<evidence type="ECO:0000256" key="1">
    <source>
        <dbReference type="ARBA" id="ARBA00004651"/>
    </source>
</evidence>
<evidence type="ECO:0000256" key="2">
    <source>
        <dbReference type="ARBA" id="ARBA00022475"/>
    </source>
</evidence>
<sequence>MLIFHLDPLASSIFSFLVIVALILAFVMLGSHWIRNHVYAFAAESWVIAALSAAIGFYGHYPELFIIAALTALLRGTVLPILLLRIIRDLKLNREFTPLLQPSSSLLVGGLLVVFSYALAHKIGLRLDLVNSIAVLALTTMFGMKLIGFLMLVLRTEAVSSILGLLVIENGIFLGSQILVPGMPLLLEMVILFDLLIIVSTFGLLIRYLHREIGTTSSRDLTRLVG</sequence>
<keyword evidence="5" id="KW-0472">Membrane</keyword>
<evidence type="ECO:0000256" key="3">
    <source>
        <dbReference type="ARBA" id="ARBA00022692"/>
    </source>
</evidence>
<evidence type="ECO:0000256" key="5">
    <source>
        <dbReference type="ARBA" id="ARBA00023136"/>
    </source>
</evidence>
<dbReference type="PANTHER" id="PTHR38601">
    <property type="entry name" value="HYDROGENASE-4 COMPONENT E"/>
    <property type="match status" value="1"/>
</dbReference>
<dbReference type="InterPro" id="IPR038730">
    <property type="entry name" value="HyfE-like"/>
</dbReference>
<dbReference type="AlphaFoldDB" id="D0L1P2"/>
<protein>
    <submittedName>
        <fullName evidence="6">Hydrogenase 4 membrane component (E)</fullName>
    </submittedName>
</protein>
<keyword evidence="7" id="KW-1185">Reference proteome</keyword>
<dbReference type="GO" id="GO:0005886">
    <property type="term" value="C:plasma membrane"/>
    <property type="evidence" value="ECO:0007669"/>
    <property type="project" value="UniProtKB-SubCell"/>
</dbReference>
<dbReference type="OrthoDB" id="5297619at2"/>
<dbReference type="KEGG" id="hna:Hneap_1792"/>
<comment type="subcellular location">
    <subcellularLocation>
        <location evidence="1">Cell membrane</location>
        <topology evidence="1">Multi-pass membrane protein</topology>
    </subcellularLocation>
</comment>
<proteinExistence type="predicted"/>
<accession>D0L1P2</accession>
<dbReference type="EMBL" id="CP001801">
    <property type="protein sequence ID" value="ACX96615.1"/>
    <property type="molecule type" value="Genomic_DNA"/>
</dbReference>
<dbReference type="eggNOG" id="COG4237">
    <property type="taxonomic scope" value="Bacteria"/>
</dbReference>
<dbReference type="PANTHER" id="PTHR38601:SF1">
    <property type="entry name" value="HYDROGENASE-4 COMPONENT E"/>
    <property type="match status" value="1"/>
</dbReference>
<reference evidence="6 7" key="1">
    <citation type="submission" date="2009-10" db="EMBL/GenBank/DDBJ databases">
        <title>Complete sequence of Halothiobacillus neapolitanus c2.</title>
        <authorList>
            <consortium name="US DOE Joint Genome Institute"/>
            <person name="Lucas S."/>
            <person name="Copeland A."/>
            <person name="Lapidus A."/>
            <person name="Glavina del Rio T."/>
            <person name="Tice H."/>
            <person name="Bruce D."/>
            <person name="Goodwin L."/>
            <person name="Pitluck S."/>
            <person name="Davenport K."/>
            <person name="Brettin T."/>
            <person name="Detter J.C."/>
            <person name="Han C."/>
            <person name="Tapia R."/>
            <person name="Larimer F."/>
            <person name="Land M."/>
            <person name="Hauser L."/>
            <person name="Kyrpides N."/>
            <person name="Mikhailova N."/>
            <person name="Kerfeld C."/>
            <person name="Cannon G."/>
            <person name="Heinhort S."/>
        </authorList>
    </citation>
    <scope>NUCLEOTIDE SEQUENCE [LARGE SCALE GENOMIC DNA]</scope>
    <source>
        <strain evidence="7">ATCC 23641 / c2</strain>
    </source>
</reference>
<dbReference type="Proteomes" id="UP000009102">
    <property type="component" value="Chromosome"/>
</dbReference>
<gene>
    <name evidence="6" type="ordered locus">Hneap_1792</name>
</gene>
<dbReference type="RefSeq" id="WP_012824648.1">
    <property type="nucleotide sequence ID" value="NC_013422.1"/>
</dbReference>
<dbReference type="STRING" id="555778.Hneap_1792"/>
<keyword evidence="3" id="KW-0812">Transmembrane</keyword>
<name>D0L1P2_HALNC</name>
<evidence type="ECO:0000256" key="4">
    <source>
        <dbReference type="ARBA" id="ARBA00022989"/>
    </source>
</evidence>
<evidence type="ECO:0000313" key="6">
    <source>
        <dbReference type="EMBL" id="ACX96615.1"/>
    </source>
</evidence>
<keyword evidence="4" id="KW-1133">Transmembrane helix</keyword>
<dbReference type="HOGENOM" id="CLU_088957_0_0_6"/>
<evidence type="ECO:0000313" key="7">
    <source>
        <dbReference type="Proteomes" id="UP000009102"/>
    </source>
</evidence>
<organism evidence="6 7">
    <name type="scientific">Halothiobacillus neapolitanus (strain ATCC 23641 / DSM 15147 / CIP 104769 / NCIMB 8539 / c2)</name>
    <name type="common">Thiobacillus neapolitanus</name>
    <dbReference type="NCBI Taxonomy" id="555778"/>
    <lineage>
        <taxon>Bacteria</taxon>
        <taxon>Pseudomonadati</taxon>
        <taxon>Pseudomonadota</taxon>
        <taxon>Gammaproteobacteria</taxon>
        <taxon>Chromatiales</taxon>
        <taxon>Halothiobacillaceae</taxon>
        <taxon>Halothiobacillus</taxon>
    </lineage>
</organism>
<keyword evidence="2" id="KW-1003">Cell membrane</keyword>